<dbReference type="SUPFAM" id="SSF48371">
    <property type="entry name" value="ARM repeat"/>
    <property type="match status" value="1"/>
</dbReference>
<reference evidence="4 5" key="1">
    <citation type="submission" date="2017-06" db="EMBL/GenBank/DDBJ databases">
        <title>A platform for efficient transgenesis in Macrostomum lignano, a flatworm model organism for stem cell research.</title>
        <authorList>
            <person name="Berezikov E."/>
        </authorList>
    </citation>
    <scope>NUCLEOTIDE SEQUENCE [LARGE SCALE GENOMIC DNA]</scope>
    <source>
        <strain evidence="4">DV1</strain>
        <tissue evidence="4">Whole organism</tissue>
    </source>
</reference>
<name>A0A267FBT1_9PLAT</name>
<feature type="region of interest" description="Disordered" evidence="2">
    <location>
        <begin position="717"/>
        <end position="736"/>
    </location>
</feature>
<accession>A0A267FBT1</accession>
<proteinExistence type="predicted"/>
<dbReference type="InterPro" id="IPR016024">
    <property type="entry name" value="ARM-type_fold"/>
</dbReference>
<dbReference type="Gene3D" id="1.25.10.10">
    <property type="entry name" value="Leucine-rich Repeat Variant"/>
    <property type="match status" value="2"/>
</dbReference>
<dbReference type="InterPro" id="IPR052107">
    <property type="entry name" value="HEAT6"/>
</dbReference>
<dbReference type="InterPro" id="IPR011989">
    <property type="entry name" value="ARM-like"/>
</dbReference>
<sequence length="1298" mass="137105">ESKSSAGASGGPNPRQQRVVSQADSVSNWRRPGAGAAAAPTGSGCSAPSPDKWRGGGGGSRRPPRGAGEGGTRRPGFQSANGDMATGGGSSSMPPSTAAASLDTFDLQRLDPCVQKLVLLLTSPPDPDRAPATVRSLWRANCAQALAELRSVAEQGPDSETAQRVLSPDAVAILLQLLPRLQPGDEAPVGPLQALLAGALISHKISPAEPLTLATVRHLLSRLASSESNSSQDLNSAGANLQLLAALCLNVGQFAQHQGLLRDTIRRLIDRLSRWPTSPDEGETLSGEGDDYNLSACQFYAAQALANLAYLRPTDQRDCLPPDLVSTLLTRCLALLESVSDRPSARVLQLLLHLLTFLISRSPPIRPADLPRLLNQLRRYLWHGLPPPTAASAASDASADATGAGPHAFAHEPELDQFDSVTVPGLRSKKPLKKARCVARGDGGDSDEEANGSLEQRLSGLDLRDADLADLMLNRDERQQPASSVSLADAKVRFISGSCLRRLVESLHKRALQCHWLAFFPDPGRPSFLLALLLREPNSRVRANLLDLLASLFQGSKAFLLLAEDFGVPKTAFTPLSTRLAGSLREMHRQILQALLAERSQATQAQLLRCVGQLAGNVPYQKLRPGLVTKIFKVASPFLLSESPDVKSAALQCFGQLASLEGPAFEVSHCLLQDCLRSPAASPMLTGFHTPLLGPQTAPFESSWLVQHCLRVAHPRGDGWQNDDTPSGSAAAAAGQSQQQAALEPTAVRVEALATLRWLVLRYWNFVSPVSEQLRLTLQLCLLPESNRAVRAASVRALDALLTSLPPAEAAAPVWSAFLPALLSCLQPAAHYSVRSAAAECLALLDDASSANLPSELLGDAFQALLALCQDGLNTVRAAAVRALGAWTALGPIRFENNGRRLLALVWRFADLCAGIESLVVRAQAAWSLAQASEALLALSDQSRYPPSPPLLSEADLVRLFLAGMNLCADAPKVRENAARLLGNLFCLAALCSDYLESAASGSGGRGHLRACMEQAATGLANLVTPGGADSASARVRWNASLAIRCAFGCLPVGEPWTLCLHSALLGALQSDKYFKVKIHAACALLTLQERRQFGDLTAASEQQPSNPMARLIGSVIGCARHVRSMDIPFSEQTHKTVLDYLLCLLLLRACSLLSPGDADAVSPLLSNVANDASGEIGPIDLLASQLSRLWTAQAALVWDSGAQVRQAFFLGRGGGSSASLSTSTTSTGAAAALLEPDFAVEALDAAEANLTAAAGAAAGSGGGGNCCQRLLELLAGARAEQALHATSLASAFRQTYD</sequence>
<dbReference type="PANTHER" id="PTHR13366:SF0">
    <property type="entry name" value="HEAT REPEAT-CONTAINING PROTEIN 6"/>
    <property type="match status" value="1"/>
</dbReference>
<keyword evidence="5" id="KW-1185">Reference proteome</keyword>
<feature type="region of interest" description="Disordered" evidence="2">
    <location>
        <begin position="1"/>
        <end position="99"/>
    </location>
</feature>
<feature type="non-terminal residue" evidence="4">
    <location>
        <position position="1"/>
    </location>
</feature>
<evidence type="ECO:0000256" key="1">
    <source>
        <dbReference type="ARBA" id="ARBA00015263"/>
    </source>
</evidence>
<protein>
    <recommendedName>
        <fullName evidence="1">HEAT repeat-containing protein 6</fullName>
    </recommendedName>
</protein>
<dbReference type="OrthoDB" id="66533at2759"/>
<feature type="compositionally biased region" description="Low complexity" evidence="2">
    <location>
        <begin position="32"/>
        <end position="50"/>
    </location>
</feature>
<feature type="compositionally biased region" description="Low complexity" evidence="2">
    <location>
        <begin position="727"/>
        <end position="736"/>
    </location>
</feature>
<dbReference type="PANTHER" id="PTHR13366">
    <property type="entry name" value="MALARIA ANTIGEN-RELATED"/>
    <property type="match status" value="1"/>
</dbReference>
<comment type="caution">
    <text evidence="4">The sequence shown here is derived from an EMBL/GenBank/DDBJ whole genome shotgun (WGS) entry which is preliminary data.</text>
</comment>
<dbReference type="Proteomes" id="UP000215902">
    <property type="component" value="Unassembled WGS sequence"/>
</dbReference>
<dbReference type="EMBL" id="NIVC01001180">
    <property type="protein sequence ID" value="PAA71225.1"/>
    <property type="molecule type" value="Genomic_DNA"/>
</dbReference>
<evidence type="ECO:0000313" key="5">
    <source>
        <dbReference type="Proteomes" id="UP000215902"/>
    </source>
</evidence>
<dbReference type="Pfam" id="PF13251">
    <property type="entry name" value="DUF4042"/>
    <property type="match status" value="1"/>
</dbReference>
<dbReference type="STRING" id="282301.A0A267FBT1"/>
<gene>
    <name evidence="4" type="ORF">BOX15_Mlig034412g1</name>
</gene>
<feature type="compositionally biased region" description="Polar residues" evidence="2">
    <location>
        <begin position="14"/>
        <end position="28"/>
    </location>
</feature>
<organism evidence="4 5">
    <name type="scientific">Macrostomum lignano</name>
    <dbReference type="NCBI Taxonomy" id="282301"/>
    <lineage>
        <taxon>Eukaryota</taxon>
        <taxon>Metazoa</taxon>
        <taxon>Spiralia</taxon>
        <taxon>Lophotrochozoa</taxon>
        <taxon>Platyhelminthes</taxon>
        <taxon>Rhabditophora</taxon>
        <taxon>Macrostomorpha</taxon>
        <taxon>Macrostomida</taxon>
        <taxon>Macrostomidae</taxon>
        <taxon>Macrostomum</taxon>
    </lineage>
</organism>
<evidence type="ECO:0000313" key="4">
    <source>
        <dbReference type="EMBL" id="PAA71225.1"/>
    </source>
</evidence>
<feature type="domain" description="DUF4042" evidence="3">
    <location>
        <begin position="491"/>
        <end position="666"/>
    </location>
</feature>
<dbReference type="InterPro" id="IPR025283">
    <property type="entry name" value="DUF4042"/>
</dbReference>
<evidence type="ECO:0000256" key="2">
    <source>
        <dbReference type="SAM" id="MobiDB-lite"/>
    </source>
</evidence>
<evidence type="ECO:0000259" key="3">
    <source>
        <dbReference type="Pfam" id="PF13251"/>
    </source>
</evidence>